<reference evidence="3 4" key="1">
    <citation type="submission" date="2018-12" db="EMBL/GenBank/DDBJ databases">
        <authorList>
            <person name="Criscuolo A."/>
        </authorList>
    </citation>
    <scope>NUCLEOTIDE SEQUENCE [LARGE SCALE GENOMIC DNA]</scope>
    <source>
        <strain evidence="3">ACIP1116241</strain>
    </source>
</reference>
<feature type="region of interest" description="Disordered" evidence="1">
    <location>
        <begin position="26"/>
        <end position="65"/>
    </location>
</feature>
<evidence type="ECO:0000256" key="2">
    <source>
        <dbReference type="SAM" id="SignalP"/>
    </source>
</evidence>
<dbReference type="EMBL" id="UZWE01000031">
    <property type="protein sequence ID" value="VDS09075.1"/>
    <property type="molecule type" value="Genomic_DNA"/>
</dbReference>
<feature type="chain" id="PRO_5019436412" description="DUF2927 domain-containing protein" evidence="2">
    <location>
        <begin position="21"/>
        <end position="341"/>
    </location>
</feature>
<evidence type="ECO:0000313" key="4">
    <source>
        <dbReference type="Proteomes" id="UP000270743"/>
    </source>
</evidence>
<gene>
    <name evidence="3" type="ORF">PARHAE_02264</name>
</gene>
<evidence type="ECO:0008006" key="5">
    <source>
        <dbReference type="Google" id="ProtNLM"/>
    </source>
</evidence>
<feature type="compositionally biased region" description="Basic and acidic residues" evidence="1">
    <location>
        <begin position="50"/>
        <end position="60"/>
    </location>
</feature>
<evidence type="ECO:0000313" key="3">
    <source>
        <dbReference type="EMBL" id="VDS09075.1"/>
    </source>
</evidence>
<accession>A0A447ING9</accession>
<dbReference type="PROSITE" id="PS51257">
    <property type="entry name" value="PROKAR_LIPOPROTEIN"/>
    <property type="match status" value="1"/>
</dbReference>
<feature type="signal peptide" evidence="2">
    <location>
        <begin position="1"/>
        <end position="20"/>
    </location>
</feature>
<dbReference type="AlphaFoldDB" id="A0A447ING9"/>
<dbReference type="Proteomes" id="UP000270743">
    <property type="component" value="Unassembled WGS sequence"/>
</dbReference>
<evidence type="ECO:0000256" key="1">
    <source>
        <dbReference type="SAM" id="MobiDB-lite"/>
    </source>
</evidence>
<dbReference type="RefSeq" id="WP_126154733.1">
    <property type="nucleotide sequence ID" value="NZ_UZWE01000031.1"/>
</dbReference>
<organism evidence="3 4">
    <name type="scientific">Paracoccus haematequi</name>
    <dbReference type="NCBI Taxonomy" id="2491866"/>
    <lineage>
        <taxon>Bacteria</taxon>
        <taxon>Pseudomonadati</taxon>
        <taxon>Pseudomonadota</taxon>
        <taxon>Alphaproteobacteria</taxon>
        <taxon>Rhodobacterales</taxon>
        <taxon>Paracoccaceae</taxon>
        <taxon>Paracoccus</taxon>
    </lineage>
</organism>
<keyword evidence="4" id="KW-1185">Reference proteome</keyword>
<name>A0A447ING9_9RHOB</name>
<feature type="compositionally biased region" description="Pro residues" evidence="1">
    <location>
        <begin position="28"/>
        <end position="38"/>
    </location>
</feature>
<protein>
    <recommendedName>
        <fullName evidence="5">DUF2927 domain-containing protein</fullName>
    </recommendedName>
</protein>
<dbReference type="Pfam" id="PF11150">
    <property type="entry name" value="DUF2927"/>
    <property type="match status" value="1"/>
</dbReference>
<proteinExistence type="predicted"/>
<dbReference type="OrthoDB" id="3295600at2"/>
<keyword evidence="2" id="KW-0732">Signal</keyword>
<sequence length="341" mass="37077">MSHRTDGLRSLPLLALLALAACQAPETEPQPVPVPRPVARPQDDGPSQAELRKARAERNRAANAAASQALTQASLASTAQRDFYARAERALLDQGRLRRERVPLDAPIDEDALTRDFIAIALRDEYGAGGIQARDSGTPAPLRRWQDPVRIQMEFGAVVDVATRRAYRVEVSQFAARLAQATGHSVSLAENGGNFVVMVLSDDERRAIGPRLAQLVPGIPAQDIAVMQALDADNFCTVFAYSRGASPVYSNAVALIRAELPPLLQTSCIHEELAQGMGLANDSPDARPSIFNDDEEFALLTRHDELLLRILYDPRLRPGMSAAEAEPIVRRIAAELLAQSI</sequence>
<dbReference type="InterPro" id="IPR021323">
    <property type="entry name" value="DUF2927"/>
</dbReference>